<keyword evidence="1" id="KW-0808">Transferase</keyword>
<dbReference type="EMBL" id="CP075566">
    <property type="protein sequence ID" value="QVW23628.1"/>
    <property type="molecule type" value="Genomic_DNA"/>
</dbReference>
<reference evidence="1 2" key="1">
    <citation type="submission" date="2021-05" db="EMBL/GenBank/DDBJ databases">
        <title>Complete genome of the cytokinin-producing biocontrol strain Pseudomonas fluorescens G20-18.</title>
        <authorList>
            <person name="Nielsen T.K."/>
            <person name="Mekureyaw M.F."/>
            <person name="Hansen L.H."/>
            <person name="Nicolaisen M.H."/>
            <person name="Roitsch T.G."/>
            <person name="Hennessy R.C."/>
        </authorList>
    </citation>
    <scope>NUCLEOTIDE SEQUENCE [LARGE SCALE GENOMIC DNA]</scope>
    <source>
        <strain evidence="1 2">G20-18</strain>
    </source>
</reference>
<evidence type="ECO:0000313" key="2">
    <source>
        <dbReference type="Proteomes" id="UP000681155"/>
    </source>
</evidence>
<proteinExistence type="predicted"/>
<gene>
    <name evidence="1" type="ORF">KJF94_27940</name>
</gene>
<organism evidence="1 2">
    <name type="scientific">Pseudomonas hormoni</name>
    <dbReference type="NCBI Taxonomy" id="3093767"/>
    <lineage>
        <taxon>Bacteria</taxon>
        <taxon>Pseudomonadati</taxon>
        <taxon>Pseudomonadota</taxon>
        <taxon>Gammaproteobacteria</taxon>
        <taxon>Pseudomonadales</taxon>
        <taxon>Pseudomonadaceae</taxon>
        <taxon>Pseudomonas</taxon>
    </lineage>
</organism>
<dbReference type="Gene3D" id="3.40.50.150">
    <property type="entry name" value="Vaccinia Virus protein VP39"/>
    <property type="match status" value="1"/>
</dbReference>
<sequence>MKDALICLKSDLKFFVKNTAANFLGVEIRRAKPKTSHAQSKVPKNAIKKLIKDKGFAVIDGQASWFYTAYERGDHDPLTNFALDYIIKGFKKDSRILVTGCGTGIMALHLEDQGFQHVSGFDYLDECVDVANSIAKMGSYKADFYQADGFAPTFKHEGYDVITAMHWVFSAWMGNYGNEQLHSGITSDELREKLLTEFLSPYASKLNTGGVIIVELTDAVSDYRISTDHFMGDYSLKIYPIRHTPNQVEKCASSVGLKVIQKNLSVSYGHHPRTQYILQRV</sequence>
<dbReference type="InterPro" id="IPR029063">
    <property type="entry name" value="SAM-dependent_MTases_sf"/>
</dbReference>
<keyword evidence="2" id="KW-1185">Reference proteome</keyword>
<dbReference type="GO" id="GO:0032259">
    <property type="term" value="P:methylation"/>
    <property type="evidence" value="ECO:0007669"/>
    <property type="project" value="UniProtKB-KW"/>
</dbReference>
<dbReference type="RefSeq" id="WP_214380213.1">
    <property type="nucleotide sequence ID" value="NZ_CP075566.1"/>
</dbReference>
<accession>A0ABX8EYD8</accession>
<evidence type="ECO:0000313" key="1">
    <source>
        <dbReference type="EMBL" id="QVW23628.1"/>
    </source>
</evidence>
<dbReference type="Pfam" id="PF13489">
    <property type="entry name" value="Methyltransf_23"/>
    <property type="match status" value="1"/>
</dbReference>
<dbReference type="GO" id="GO:0008168">
    <property type="term" value="F:methyltransferase activity"/>
    <property type="evidence" value="ECO:0007669"/>
    <property type="project" value="UniProtKB-KW"/>
</dbReference>
<keyword evidence="1" id="KW-0489">Methyltransferase</keyword>
<protein>
    <submittedName>
        <fullName evidence="1">Class I SAM-dependent methyltransferase</fullName>
    </submittedName>
</protein>
<name>A0ABX8EYD8_9PSED</name>
<dbReference type="CDD" id="cd02440">
    <property type="entry name" value="AdoMet_MTases"/>
    <property type="match status" value="1"/>
</dbReference>
<dbReference type="SUPFAM" id="SSF53335">
    <property type="entry name" value="S-adenosyl-L-methionine-dependent methyltransferases"/>
    <property type="match status" value="1"/>
</dbReference>
<dbReference type="Proteomes" id="UP000681155">
    <property type="component" value="Chromosome"/>
</dbReference>